<accession>A0A0P7ZTN0</accession>
<name>A0A0P7ZTN0_9CYAN</name>
<gene>
    <name evidence="1" type="ORF">HLUCCA11_03170</name>
</gene>
<dbReference type="STRING" id="1666911.HLUCCA11_03170"/>
<evidence type="ECO:0000313" key="1">
    <source>
        <dbReference type="EMBL" id="KPQ36929.1"/>
    </source>
</evidence>
<reference evidence="1 2" key="1">
    <citation type="submission" date="2015-09" db="EMBL/GenBank/DDBJ databases">
        <title>Identification and resolution of microdiversity through metagenomic sequencing of parallel consortia.</title>
        <authorList>
            <person name="Nelson W.C."/>
            <person name="Romine M.F."/>
            <person name="Lindemann S.R."/>
        </authorList>
    </citation>
    <scope>NUCLEOTIDE SEQUENCE [LARGE SCALE GENOMIC DNA]</scope>
    <source>
        <strain evidence="1">Ana</strain>
    </source>
</reference>
<proteinExistence type="predicted"/>
<protein>
    <submittedName>
        <fullName evidence="1">Phage virion morphogenesis family</fullName>
    </submittedName>
</protein>
<sequence length="107" mass="12833">MNSINRFSYHSANSDRSQRSLIFEQQRLEQLWKTSPSLPKIENHTPWYKKLGQALVQYLTDNQSVRIWTKITPQGTQWCAYDPKQQRSFSSYTETDLQTWLEQRYLS</sequence>
<organism evidence="1 2">
    <name type="scientific">Phormidesmis priestleyi Ana</name>
    <dbReference type="NCBI Taxonomy" id="1666911"/>
    <lineage>
        <taxon>Bacteria</taxon>
        <taxon>Bacillati</taxon>
        <taxon>Cyanobacteriota</taxon>
        <taxon>Cyanophyceae</taxon>
        <taxon>Leptolyngbyales</taxon>
        <taxon>Leptolyngbyaceae</taxon>
        <taxon>Phormidesmis</taxon>
    </lineage>
</organism>
<dbReference type="AlphaFoldDB" id="A0A0P7ZTN0"/>
<dbReference type="EMBL" id="LJZR01000003">
    <property type="protein sequence ID" value="KPQ36929.1"/>
    <property type="molecule type" value="Genomic_DNA"/>
</dbReference>
<dbReference type="Proteomes" id="UP000050465">
    <property type="component" value="Unassembled WGS sequence"/>
</dbReference>
<comment type="caution">
    <text evidence="1">The sequence shown here is derived from an EMBL/GenBank/DDBJ whole genome shotgun (WGS) entry which is preliminary data.</text>
</comment>
<evidence type="ECO:0000313" key="2">
    <source>
        <dbReference type="Proteomes" id="UP000050465"/>
    </source>
</evidence>